<dbReference type="EMBL" id="GBRH01198835">
    <property type="protein sequence ID" value="JAD99060.1"/>
    <property type="molecule type" value="Transcribed_RNA"/>
</dbReference>
<reference evidence="1" key="1">
    <citation type="submission" date="2014-09" db="EMBL/GenBank/DDBJ databases">
        <authorList>
            <person name="Magalhaes I.L.F."/>
            <person name="Oliveira U."/>
            <person name="Santos F.R."/>
            <person name="Vidigal T.H.D.A."/>
            <person name="Brescovit A.D."/>
            <person name="Santos A.J."/>
        </authorList>
    </citation>
    <scope>NUCLEOTIDE SEQUENCE</scope>
    <source>
        <tissue evidence="1">Shoot tissue taken approximately 20 cm above the soil surface</tissue>
    </source>
</reference>
<name>A0A0A9EMJ6_ARUDO</name>
<sequence length="38" mass="4469">MSVLLDKIKHQSYQHACRLAKSFRSLQRKQKTSISYST</sequence>
<evidence type="ECO:0000313" key="1">
    <source>
        <dbReference type="EMBL" id="JAD99060.1"/>
    </source>
</evidence>
<dbReference type="AlphaFoldDB" id="A0A0A9EMJ6"/>
<reference evidence="1" key="2">
    <citation type="journal article" date="2015" name="Data Brief">
        <title>Shoot transcriptome of the giant reed, Arundo donax.</title>
        <authorList>
            <person name="Barrero R.A."/>
            <person name="Guerrero F.D."/>
            <person name="Moolhuijzen P."/>
            <person name="Goolsby J.A."/>
            <person name="Tidwell J."/>
            <person name="Bellgard S.E."/>
            <person name="Bellgard M.I."/>
        </authorList>
    </citation>
    <scope>NUCLEOTIDE SEQUENCE</scope>
    <source>
        <tissue evidence="1">Shoot tissue taken approximately 20 cm above the soil surface</tissue>
    </source>
</reference>
<proteinExistence type="predicted"/>
<protein>
    <submittedName>
        <fullName evidence="1">Uncharacterized protein</fullName>
    </submittedName>
</protein>
<accession>A0A0A9EMJ6</accession>
<organism evidence="1">
    <name type="scientific">Arundo donax</name>
    <name type="common">Giant reed</name>
    <name type="synonym">Donax arundinaceus</name>
    <dbReference type="NCBI Taxonomy" id="35708"/>
    <lineage>
        <taxon>Eukaryota</taxon>
        <taxon>Viridiplantae</taxon>
        <taxon>Streptophyta</taxon>
        <taxon>Embryophyta</taxon>
        <taxon>Tracheophyta</taxon>
        <taxon>Spermatophyta</taxon>
        <taxon>Magnoliopsida</taxon>
        <taxon>Liliopsida</taxon>
        <taxon>Poales</taxon>
        <taxon>Poaceae</taxon>
        <taxon>PACMAD clade</taxon>
        <taxon>Arundinoideae</taxon>
        <taxon>Arundineae</taxon>
        <taxon>Arundo</taxon>
    </lineage>
</organism>